<keyword evidence="1" id="KW-0472">Membrane</keyword>
<evidence type="ECO:0000313" key="3">
    <source>
        <dbReference type="Proteomes" id="UP000198512"/>
    </source>
</evidence>
<dbReference type="EMBL" id="FOFP01000014">
    <property type="protein sequence ID" value="SER06436.1"/>
    <property type="molecule type" value="Genomic_DNA"/>
</dbReference>
<evidence type="ECO:0000256" key="1">
    <source>
        <dbReference type="SAM" id="Phobius"/>
    </source>
</evidence>
<reference evidence="2 3" key="1">
    <citation type="submission" date="2016-10" db="EMBL/GenBank/DDBJ databases">
        <authorList>
            <person name="Varghese N."/>
            <person name="Submissions S."/>
        </authorList>
    </citation>
    <scope>NUCLEOTIDE SEQUENCE [LARGE SCALE GENOMIC DNA]</scope>
    <source>
        <strain evidence="2 3">CIP 109853</strain>
    </source>
</reference>
<accession>A0ABY1BKU0</accession>
<comment type="caution">
    <text evidence="2">The sequence shown here is derived from an EMBL/GenBank/DDBJ whole genome shotgun (WGS) entry which is preliminary data.</text>
</comment>
<evidence type="ECO:0008006" key="4">
    <source>
        <dbReference type="Google" id="ProtNLM"/>
    </source>
</evidence>
<sequence length="193" mass="20979">MIASPRTQRGNALVETALILPLLIGSAIIIADLYNINQARAYMEQSAHTVASTLAMQSRLDKDSLQALTEQSAAPGVLGDYEMVISRVMLDRSMPWKPLYRGNVEGICAQLYTDGQYNGELPEEAPATEDDEAPPSTSLVVVQLCRNSDNLALSSALIAEKDIQTISFARMSYNSIELDDPLSEEVGIKDDDG</sequence>
<keyword evidence="1" id="KW-1133">Transmembrane helix</keyword>
<dbReference type="RefSeq" id="WP_069519095.1">
    <property type="nucleotide sequence ID" value="NZ_FOFP01000014.1"/>
</dbReference>
<keyword evidence="3" id="KW-1185">Reference proteome</keyword>
<organism evidence="2 3">
    <name type="scientific">Pseudomonas cuatrocienegasensis</name>
    <dbReference type="NCBI Taxonomy" id="543360"/>
    <lineage>
        <taxon>Bacteria</taxon>
        <taxon>Pseudomonadati</taxon>
        <taxon>Pseudomonadota</taxon>
        <taxon>Gammaproteobacteria</taxon>
        <taxon>Pseudomonadales</taxon>
        <taxon>Pseudomonadaceae</taxon>
        <taxon>Pseudomonas</taxon>
    </lineage>
</organism>
<dbReference type="Proteomes" id="UP000198512">
    <property type="component" value="Unassembled WGS sequence"/>
</dbReference>
<keyword evidence="1" id="KW-0812">Transmembrane</keyword>
<proteinExistence type="predicted"/>
<gene>
    <name evidence="2" type="ORF">SAMN05216600_11483</name>
</gene>
<protein>
    <recommendedName>
        <fullName evidence="4">Flp pilus assembly protein TadG</fullName>
    </recommendedName>
</protein>
<feature type="transmembrane region" description="Helical" evidence="1">
    <location>
        <begin position="12"/>
        <end position="34"/>
    </location>
</feature>
<name>A0ABY1BKU0_9PSED</name>
<evidence type="ECO:0000313" key="2">
    <source>
        <dbReference type="EMBL" id="SER06436.1"/>
    </source>
</evidence>